<dbReference type="InterPro" id="IPR035986">
    <property type="entry name" value="PKD_dom_sf"/>
</dbReference>
<dbReference type="Gene3D" id="2.60.40.10">
    <property type="entry name" value="Immunoglobulins"/>
    <property type="match status" value="1"/>
</dbReference>
<comment type="caution">
    <text evidence="4">The sequence shown here is derived from an EMBL/GenBank/DDBJ whole genome shotgun (WGS) entry which is preliminary data.</text>
</comment>
<reference evidence="4 5" key="1">
    <citation type="submission" date="2024-12" db="EMBL/GenBank/DDBJ databases">
        <authorList>
            <person name="Hu S."/>
        </authorList>
    </citation>
    <scope>NUCLEOTIDE SEQUENCE [LARGE SCALE GENOMIC DNA]</scope>
    <source>
        <strain evidence="4 5">THG-T11</strain>
    </source>
</reference>
<feature type="chain" id="PRO_5047543468" evidence="1">
    <location>
        <begin position="21"/>
        <end position="2046"/>
    </location>
</feature>
<sequence>MKKSLLFIGLFIFCASLGIAQVSLRTDLSPKTGGGVTFTLSGDAEVNTPRGAYAFFNKEGSPRTATVAISKAIYVNWLHFAWGTNVQGSTVEIYRGSTMVMSFKWPGNGSRKDINQDGVTSIVFKDDGTSRSGLGELSEINFISPATVPTVSTSEPASVTSNAAFLGGNVTSDGNEQVIESGIIYSQSATDLEIGKPNVIKMVLGFGTGPFNTYVNGLTGSKYYVRAYAKNQIGTSYGEIYSFTLKPLISVNSTLIMPLNNTYGSTSQKASVEINGSNLTADILVIPPAGFELSLDDMAYSETLTVINTGNSVSAKIFIRLKDKNPVGEYSGNIVFTSSGATPVSVSMSPSYVAPRTLFVRANSGQSKTYGDADPTFTYTIGSPGLAFGDQLTGSLSRTENENVGSYLITKGTLATTSNYILDFIPLNTFAIHRRPITISVNTGQAKVYGNVDPTFAYTVGGSGLAFNDKFSGILGRTNGENVGSYAITQGSLSVGPNYALTFNSGTTFSINKRKLSVTVGTDQSKIYGNADPVLYYTVGGSGLAFNDVFNGRINRISGENVGSYAIAQGTLSLSNNYELAFTGGTFTINKRRITVSANAGQTKVYGDRDPVLTYSVGGSGLAFGDKFSGSLDRTNGENVGFYDIKQGTLYAGGNYDVTYDMNTSLSITAKSLTLKLNSTPLISRVYDRTNFATLAAGNYILEGVEMGDEVAVTGTATYDNSNVGMGKTITVKGFVLSGPSSGNYTVPATALSTAGSIAQKVLSLALNSAPAINKVYDKTNSATLAVSNYTLGGIEMGDEVSVTGTATYNNSNVGTGKTIMVNGFVLSGPSSGNYTVPATALITVGSITQKALTLALNSSPVISKVYDKTNNATLTDGNYTLSGIETGDAVTVSGTATYDNANAGTGKTITVKGFVLSGSSSANYSLPALSLTTAGSITQKALTLVLNSSPVISKVYDKTNNATLSAGNYTLSGIEVGDAVAVSGTGTYDNANVGTGKTITVKGFVLSGPSSLNYSVPATTLGIVGSITQKVLTLALKNSPLISKIYDKTNIATLADGNYTLDGIEMGDDVSVAGTATYDNSNVGIGKAITVNDFILSGPSRGNYSLLATALTTMGSITPKLLSLALNNDPVISKVYDRNNSVTLAAGNYSLGGIENGDEVSITGTARYDDANVGIRKTVTVKSFVLSGPSSANYSLPVTVLNAVGSITQKALTLALNNSPLISKVYDKTNNATLAAGNYTLGGIETGDNVSVNGVATYEDANVGTNKTVTVNGLVLSGPSSRNYSLPTTILNTVGSITPKALTLVLNNSPLISKVYDKTNNATLVAGNYTLGGIETGDDVSVNGHATYENANVGIGKTITVNGFVLSGSSSGNYSVPGTVLATDGSITQKTLTLALNSSPAITKVYDKTATATLSPANYNLSGVVPGDNVAVSGTASFDNESVGTGKTITVKDFVLAGASAVNYGLSTTTASTTGTITQKALTLALNASPMISKVYDKNNTATLASGNYSLTGVLSGDQVSVSGTAVYDNVNVGTGKTVTVNNFVLGGAANANYSLSTTSATTIGVVTAKALTITAAAKTKVYGEADPALTYSSSGLVGTDAITGTLSRTTGENVGTYAINQNTLSAGGNYSITYVGANLGITAKALTITAAAKTKVYGEADPALTYSSSGLVGTDAITGTLSRATGENVGIYAINQNTLSAGGNYSVTYVGANLGITAKALTITAAAKTKVYGEADPALTYSSSGLVGTDAITGTLSRATGENVGTYAINQNTLSAGGNYSISYTGANLAINKAVLTVRANNAVMCQGNTLPTLGISYSGFKFTDSEASLGTRPTVTTTATRNSPAGTYTLVPNGAVSNNYSFIYVNGQLTINALPVVSIASSNGLSVSKGATLQLTATGGTSYSWSSANGIIGGQNSAVLTVRPSQTTTYTVTATNANGCSQSSSVTITVQEDYMMISGTNILTPNGDGKNDYLIIRNIDMYPNSEIRIFDIAGRMVYSKKAYDNSWDGTFNGSPLAKGTYYYIIDFGDGKARRKGFVSIVRD</sequence>
<protein>
    <submittedName>
        <fullName evidence="4">YDG domain-containing protein</fullName>
    </submittedName>
</protein>
<feature type="domain" description="MBG" evidence="3">
    <location>
        <begin position="1573"/>
        <end position="1641"/>
    </location>
</feature>
<feature type="domain" description="YDG" evidence="2">
    <location>
        <begin position="1479"/>
        <end position="1562"/>
    </location>
</feature>
<feature type="domain" description="YDG" evidence="2">
    <location>
        <begin position="765"/>
        <end position="840"/>
    </location>
</feature>
<dbReference type="Pfam" id="PF18657">
    <property type="entry name" value="YDG"/>
    <property type="match status" value="10"/>
</dbReference>
<dbReference type="InterPro" id="IPR013783">
    <property type="entry name" value="Ig-like_fold"/>
</dbReference>
<feature type="domain" description="YDG" evidence="2">
    <location>
        <begin position="1389"/>
        <end position="1472"/>
    </location>
</feature>
<evidence type="ECO:0000313" key="5">
    <source>
        <dbReference type="Proteomes" id="UP001517247"/>
    </source>
</evidence>
<dbReference type="SUPFAM" id="SSF49299">
    <property type="entry name" value="PKD domain"/>
    <property type="match status" value="1"/>
</dbReference>
<dbReference type="Pfam" id="PF13585">
    <property type="entry name" value="CHU_C"/>
    <property type="match status" value="1"/>
</dbReference>
<proteinExistence type="predicted"/>
<accession>A0ABW9J9F9</accession>
<keyword evidence="1" id="KW-0732">Signal</keyword>
<feature type="domain" description="YDG" evidence="2">
    <location>
        <begin position="1210"/>
        <end position="1290"/>
    </location>
</feature>
<feature type="domain" description="YDG" evidence="2">
    <location>
        <begin position="849"/>
        <end position="929"/>
    </location>
</feature>
<evidence type="ECO:0000313" key="4">
    <source>
        <dbReference type="EMBL" id="MFN0256729.1"/>
    </source>
</evidence>
<dbReference type="EMBL" id="SSHJ02000007">
    <property type="protein sequence ID" value="MFN0256729.1"/>
    <property type="molecule type" value="Genomic_DNA"/>
</dbReference>
<dbReference type="InterPro" id="IPR041286">
    <property type="entry name" value="MBG_2"/>
</dbReference>
<evidence type="ECO:0000256" key="1">
    <source>
        <dbReference type="SAM" id="SignalP"/>
    </source>
</evidence>
<feature type="domain" description="YDG" evidence="2">
    <location>
        <begin position="1120"/>
        <end position="1198"/>
    </location>
</feature>
<feature type="domain" description="YDG" evidence="2">
    <location>
        <begin position="939"/>
        <end position="1021"/>
    </location>
</feature>
<feature type="domain" description="MBG" evidence="3">
    <location>
        <begin position="516"/>
        <end position="588"/>
    </location>
</feature>
<feature type="domain" description="MBG" evidence="3">
    <location>
        <begin position="1648"/>
        <end position="1716"/>
    </location>
</feature>
<gene>
    <name evidence="4" type="ORF">E6A44_014160</name>
</gene>
<dbReference type="NCBIfam" id="TIGR04131">
    <property type="entry name" value="Bac_Flav_CTERM"/>
    <property type="match status" value="1"/>
</dbReference>
<feature type="domain" description="MBG" evidence="3">
    <location>
        <begin position="360"/>
        <end position="424"/>
    </location>
</feature>
<feature type="domain" description="YDG" evidence="2">
    <location>
        <begin position="1299"/>
        <end position="1379"/>
    </location>
</feature>
<dbReference type="InterPro" id="IPR026341">
    <property type="entry name" value="T9SS_type_B"/>
</dbReference>
<feature type="signal peptide" evidence="1">
    <location>
        <begin position="1"/>
        <end position="20"/>
    </location>
</feature>
<dbReference type="InterPro" id="IPR041248">
    <property type="entry name" value="YDG"/>
</dbReference>
<feature type="domain" description="MBG" evidence="3">
    <location>
        <begin position="437"/>
        <end position="507"/>
    </location>
</feature>
<name>A0ABW9J9F9_9SPHI</name>
<dbReference type="RefSeq" id="WP_170311362.1">
    <property type="nucleotide sequence ID" value="NZ_SSHJ02000007.1"/>
</dbReference>
<evidence type="ECO:0000259" key="2">
    <source>
        <dbReference type="Pfam" id="PF18657"/>
    </source>
</evidence>
<dbReference type="Proteomes" id="UP001517247">
    <property type="component" value="Unassembled WGS sequence"/>
</dbReference>
<feature type="domain" description="MBG" evidence="3">
    <location>
        <begin position="594"/>
        <end position="663"/>
    </location>
</feature>
<feature type="domain" description="MBG" evidence="3">
    <location>
        <begin position="1723"/>
        <end position="1791"/>
    </location>
</feature>
<evidence type="ECO:0000259" key="3">
    <source>
        <dbReference type="Pfam" id="PF18676"/>
    </source>
</evidence>
<organism evidence="4 5">
    <name type="scientific">Pedobacter ureilyticus</name>
    <dbReference type="NCBI Taxonomy" id="1393051"/>
    <lineage>
        <taxon>Bacteria</taxon>
        <taxon>Pseudomonadati</taxon>
        <taxon>Bacteroidota</taxon>
        <taxon>Sphingobacteriia</taxon>
        <taxon>Sphingobacteriales</taxon>
        <taxon>Sphingobacteriaceae</taxon>
        <taxon>Pedobacter</taxon>
    </lineage>
</organism>
<keyword evidence="5" id="KW-1185">Reference proteome</keyword>
<feature type="domain" description="YDG" evidence="2">
    <location>
        <begin position="1030"/>
        <end position="1110"/>
    </location>
</feature>
<feature type="domain" description="YDG" evidence="2">
    <location>
        <begin position="671"/>
        <end position="750"/>
    </location>
</feature>
<feature type="domain" description="MBG" evidence="3">
    <location>
        <begin position="1798"/>
        <end position="1873"/>
    </location>
</feature>
<dbReference type="Gene3D" id="3.30.160.710">
    <property type="match status" value="3"/>
</dbReference>
<dbReference type="Pfam" id="PF18676">
    <property type="entry name" value="MBG_2"/>
    <property type="match status" value="8"/>
</dbReference>